<keyword evidence="1" id="KW-0880">Kelch repeat</keyword>
<evidence type="ECO:0000256" key="2">
    <source>
        <dbReference type="ARBA" id="ARBA00022737"/>
    </source>
</evidence>
<evidence type="ECO:0000256" key="1">
    <source>
        <dbReference type="ARBA" id="ARBA00022441"/>
    </source>
</evidence>
<comment type="caution">
    <text evidence="3">The sequence shown here is derived from an EMBL/GenBank/DDBJ whole genome shotgun (WGS) entry which is preliminary data.</text>
</comment>
<organism evidence="3 4">
    <name type="scientific">Cardamine amara subsp. amara</name>
    <dbReference type="NCBI Taxonomy" id="228776"/>
    <lineage>
        <taxon>Eukaryota</taxon>
        <taxon>Viridiplantae</taxon>
        <taxon>Streptophyta</taxon>
        <taxon>Embryophyta</taxon>
        <taxon>Tracheophyta</taxon>
        <taxon>Spermatophyta</taxon>
        <taxon>Magnoliopsida</taxon>
        <taxon>eudicotyledons</taxon>
        <taxon>Gunneridae</taxon>
        <taxon>Pentapetalae</taxon>
        <taxon>rosids</taxon>
        <taxon>malvids</taxon>
        <taxon>Brassicales</taxon>
        <taxon>Brassicaceae</taxon>
        <taxon>Cardamineae</taxon>
        <taxon>Cardamine</taxon>
    </lineage>
</organism>
<keyword evidence="2" id="KW-0677">Repeat</keyword>
<evidence type="ECO:0000313" key="4">
    <source>
        <dbReference type="Proteomes" id="UP001558713"/>
    </source>
</evidence>
<sequence>MRRERGVMQPYAFVFSNGDSCWKSFDQDFKNFRKLPKIPSGYRFFYGDRETISVGTHLIIIGRDMDGIVVWRYELEKHKWFKDPTMIITPRVMYASATRGTDAFFAGGVKIGKKGILKVVNVAEKYNADTKRWTMINGMLKLRKMSSGCFFHGKFFHLGG</sequence>
<dbReference type="SUPFAM" id="SSF117281">
    <property type="entry name" value="Kelch motif"/>
    <property type="match status" value="1"/>
</dbReference>
<dbReference type="Gene3D" id="2.120.10.80">
    <property type="entry name" value="Kelch-type beta propeller"/>
    <property type="match status" value="1"/>
</dbReference>
<dbReference type="PANTHER" id="PTHR46122:SF7">
    <property type="entry name" value="GALACTOSE OXIDASE_KELCH REPEAT SUPERFAMILY PROTEIN"/>
    <property type="match status" value="1"/>
</dbReference>
<dbReference type="EMBL" id="JBANAX010000185">
    <property type="protein sequence ID" value="KAL1219287.1"/>
    <property type="molecule type" value="Genomic_DNA"/>
</dbReference>
<evidence type="ECO:0000313" key="3">
    <source>
        <dbReference type="EMBL" id="KAL1219287.1"/>
    </source>
</evidence>
<dbReference type="PANTHER" id="PTHR46122">
    <property type="entry name" value="GALACTOSE OXIDASE/KELCH REPEAT PROTEIN-RELATED"/>
    <property type="match status" value="1"/>
</dbReference>
<reference evidence="3 4" key="1">
    <citation type="submission" date="2024-04" db="EMBL/GenBank/DDBJ databases">
        <title>Genome assembly C_amara_ONT_v2.</title>
        <authorList>
            <person name="Yant L."/>
            <person name="Moore C."/>
            <person name="Slenker M."/>
        </authorList>
    </citation>
    <scope>NUCLEOTIDE SEQUENCE [LARGE SCALE GENOMIC DNA]</scope>
    <source>
        <tissue evidence="3">Leaf</tissue>
    </source>
</reference>
<dbReference type="InterPro" id="IPR015915">
    <property type="entry name" value="Kelch-typ_b-propeller"/>
</dbReference>
<dbReference type="InterPro" id="IPR052439">
    <property type="entry name" value="F-box/Kelch-repeat"/>
</dbReference>
<name>A0ABD1BQ00_CARAN</name>
<gene>
    <name evidence="3" type="ORF">V5N11_028909</name>
</gene>
<accession>A0ABD1BQ00</accession>
<dbReference type="Proteomes" id="UP001558713">
    <property type="component" value="Unassembled WGS sequence"/>
</dbReference>
<dbReference type="AlphaFoldDB" id="A0ABD1BQ00"/>
<protein>
    <submittedName>
        <fullName evidence="3">F-box/kelch-repeat protein</fullName>
    </submittedName>
</protein>
<keyword evidence="4" id="KW-1185">Reference proteome</keyword>
<proteinExistence type="predicted"/>